<dbReference type="AlphaFoldDB" id="A0AAD6RJJ7"/>
<protein>
    <recommendedName>
        <fullName evidence="4">hydroxyethylthiazole kinase</fullName>
        <ecNumber evidence="4">2.7.1.50</ecNumber>
    </recommendedName>
</protein>
<dbReference type="GO" id="GO:0000287">
    <property type="term" value="F:magnesium ion binding"/>
    <property type="evidence" value="ECO:0007669"/>
    <property type="project" value="InterPro"/>
</dbReference>
<keyword evidence="9" id="KW-0067">ATP-binding</keyword>
<evidence type="ECO:0000256" key="1">
    <source>
        <dbReference type="ARBA" id="ARBA00001771"/>
    </source>
</evidence>
<sequence>MKRREKKEVVRIMKSVVLVLSFVEEEASGGGGCCGICIFLEMEGLSFVRESEVKWACVVRPGFRFLGNRKSLVGLRPRVIRGNGSEIIALSKASVGATEVVDSSHESMDAMEAAKTLAQSSGSIIAVSGAVDIITYGHQVVGAHNGVPMMQKITATGCAVTALIAAFVAVDPLHALEATASAMSIFGIAGEMGTDMANGPASLRMHFIDSLYNLDQASVSARLKITSL</sequence>
<dbReference type="GO" id="GO:0004417">
    <property type="term" value="F:hydroxyethylthiazole kinase activity"/>
    <property type="evidence" value="ECO:0007669"/>
    <property type="project" value="UniProtKB-EC"/>
</dbReference>
<dbReference type="PRINTS" id="PR01099">
    <property type="entry name" value="HYETHTZKNASE"/>
</dbReference>
<dbReference type="EC" id="2.7.1.50" evidence="4"/>
<evidence type="ECO:0000256" key="10">
    <source>
        <dbReference type="ARBA" id="ARBA00022842"/>
    </source>
</evidence>
<name>A0AAD6RJJ7_9ROSI</name>
<gene>
    <name evidence="12" type="ORF">NC653_000658</name>
</gene>
<dbReference type="EMBL" id="JAQIZT010000001">
    <property type="protein sequence ID" value="KAJ7010009.1"/>
    <property type="molecule type" value="Genomic_DNA"/>
</dbReference>
<keyword evidence="10" id="KW-0460">Magnesium</keyword>
<evidence type="ECO:0000256" key="4">
    <source>
        <dbReference type="ARBA" id="ARBA00012129"/>
    </source>
</evidence>
<keyword evidence="8 12" id="KW-0418">Kinase</keyword>
<reference evidence="12 13" key="1">
    <citation type="journal article" date="2023" name="Mol. Ecol. Resour.">
        <title>Chromosome-level genome assembly of a triploid poplar Populus alba 'Berolinensis'.</title>
        <authorList>
            <person name="Chen S."/>
            <person name="Yu Y."/>
            <person name="Wang X."/>
            <person name="Wang S."/>
            <person name="Zhang T."/>
            <person name="Zhou Y."/>
            <person name="He R."/>
            <person name="Meng N."/>
            <person name="Wang Y."/>
            <person name="Liu W."/>
            <person name="Liu Z."/>
            <person name="Liu J."/>
            <person name="Guo Q."/>
            <person name="Huang H."/>
            <person name="Sederoff R.R."/>
            <person name="Wang G."/>
            <person name="Qu G."/>
            <person name="Chen S."/>
        </authorList>
    </citation>
    <scope>NUCLEOTIDE SEQUENCE [LARGE SCALE GENOMIC DNA]</scope>
    <source>
        <strain evidence="12">SC-2020</strain>
    </source>
</reference>
<keyword evidence="6" id="KW-0479">Metal-binding</keyword>
<comment type="cofactor">
    <cofactor evidence="2">
        <name>Mg(2+)</name>
        <dbReference type="ChEBI" id="CHEBI:18420"/>
    </cofactor>
</comment>
<keyword evidence="11" id="KW-0784">Thiamine biosynthesis</keyword>
<dbReference type="SUPFAM" id="SSF53613">
    <property type="entry name" value="Ribokinase-like"/>
    <property type="match status" value="1"/>
</dbReference>
<dbReference type="GO" id="GO:0009228">
    <property type="term" value="P:thiamine biosynthetic process"/>
    <property type="evidence" value="ECO:0007669"/>
    <property type="project" value="UniProtKB-KW"/>
</dbReference>
<dbReference type="Pfam" id="PF02110">
    <property type="entry name" value="HK"/>
    <property type="match status" value="1"/>
</dbReference>
<organism evidence="12 13">
    <name type="scientific">Populus alba x Populus x berolinensis</name>
    <dbReference type="NCBI Taxonomy" id="444605"/>
    <lineage>
        <taxon>Eukaryota</taxon>
        <taxon>Viridiplantae</taxon>
        <taxon>Streptophyta</taxon>
        <taxon>Embryophyta</taxon>
        <taxon>Tracheophyta</taxon>
        <taxon>Spermatophyta</taxon>
        <taxon>Magnoliopsida</taxon>
        <taxon>eudicotyledons</taxon>
        <taxon>Gunneridae</taxon>
        <taxon>Pentapetalae</taxon>
        <taxon>rosids</taxon>
        <taxon>fabids</taxon>
        <taxon>Malpighiales</taxon>
        <taxon>Salicaceae</taxon>
        <taxon>Saliceae</taxon>
        <taxon>Populus</taxon>
    </lineage>
</organism>
<evidence type="ECO:0000256" key="9">
    <source>
        <dbReference type="ARBA" id="ARBA00022840"/>
    </source>
</evidence>
<dbReference type="GO" id="GO:0005524">
    <property type="term" value="F:ATP binding"/>
    <property type="evidence" value="ECO:0007669"/>
    <property type="project" value="UniProtKB-KW"/>
</dbReference>
<keyword evidence="7" id="KW-0547">Nucleotide-binding</keyword>
<dbReference type="InterPro" id="IPR029056">
    <property type="entry name" value="Ribokinase-like"/>
</dbReference>
<evidence type="ECO:0000256" key="11">
    <source>
        <dbReference type="ARBA" id="ARBA00022977"/>
    </source>
</evidence>
<dbReference type="Gene3D" id="3.40.1190.20">
    <property type="match status" value="1"/>
</dbReference>
<comment type="caution">
    <text evidence="12">The sequence shown here is derived from an EMBL/GenBank/DDBJ whole genome shotgun (WGS) entry which is preliminary data.</text>
</comment>
<keyword evidence="5" id="KW-0808">Transferase</keyword>
<dbReference type="Proteomes" id="UP001164929">
    <property type="component" value="Chromosome 1"/>
</dbReference>
<evidence type="ECO:0000256" key="7">
    <source>
        <dbReference type="ARBA" id="ARBA00022741"/>
    </source>
</evidence>
<evidence type="ECO:0000256" key="6">
    <source>
        <dbReference type="ARBA" id="ARBA00022723"/>
    </source>
</evidence>
<accession>A0AAD6RJJ7</accession>
<comment type="catalytic activity">
    <reaction evidence="1">
        <text>5-(2-hydroxyethyl)-4-methylthiazole + ATP = 4-methyl-5-(2-phosphooxyethyl)-thiazole + ADP + H(+)</text>
        <dbReference type="Rhea" id="RHEA:24212"/>
        <dbReference type="ChEBI" id="CHEBI:15378"/>
        <dbReference type="ChEBI" id="CHEBI:17957"/>
        <dbReference type="ChEBI" id="CHEBI:30616"/>
        <dbReference type="ChEBI" id="CHEBI:58296"/>
        <dbReference type="ChEBI" id="CHEBI:456216"/>
        <dbReference type="EC" id="2.7.1.50"/>
    </reaction>
</comment>
<dbReference type="InterPro" id="IPR000417">
    <property type="entry name" value="Hyethyz_kinase"/>
</dbReference>
<proteinExistence type="predicted"/>
<evidence type="ECO:0000256" key="5">
    <source>
        <dbReference type="ARBA" id="ARBA00022679"/>
    </source>
</evidence>
<evidence type="ECO:0000256" key="3">
    <source>
        <dbReference type="ARBA" id="ARBA00004868"/>
    </source>
</evidence>
<evidence type="ECO:0000256" key="8">
    <source>
        <dbReference type="ARBA" id="ARBA00022777"/>
    </source>
</evidence>
<evidence type="ECO:0000256" key="2">
    <source>
        <dbReference type="ARBA" id="ARBA00001946"/>
    </source>
</evidence>
<keyword evidence="13" id="KW-1185">Reference proteome</keyword>
<comment type="pathway">
    <text evidence="3">Cofactor biosynthesis; thiamine diphosphate biosynthesis; 4-methyl-5-(2-phosphoethyl)-thiazole from 5-(2-hydroxyethyl)-4-methylthiazole: step 1/1.</text>
</comment>
<evidence type="ECO:0000313" key="12">
    <source>
        <dbReference type="EMBL" id="KAJ7010009.1"/>
    </source>
</evidence>
<evidence type="ECO:0000313" key="13">
    <source>
        <dbReference type="Proteomes" id="UP001164929"/>
    </source>
</evidence>